<dbReference type="AlphaFoldDB" id="A0A1F7JIZ4"/>
<dbReference type="Gene3D" id="2.60.40.10">
    <property type="entry name" value="Immunoglobulins"/>
    <property type="match status" value="1"/>
</dbReference>
<dbReference type="Proteomes" id="UP000178486">
    <property type="component" value="Unassembled WGS sequence"/>
</dbReference>
<gene>
    <name evidence="2" type="ORF">A3B56_02425</name>
</gene>
<evidence type="ECO:0008006" key="4">
    <source>
        <dbReference type="Google" id="ProtNLM"/>
    </source>
</evidence>
<protein>
    <recommendedName>
        <fullName evidence="4">Bacterial Ig-like domain-containing protein</fullName>
    </recommendedName>
</protein>
<name>A0A1F7JIZ4_9BACT</name>
<sequence>MKRSEFRIPTFIGLLLAGSIIGTLALVLQPGRISRIVGTARTPAATAPEQITISNITDTTAVIIWQTSQLSQGYVEYKAGNEPSLTSYDVRDKEDGIPKVYRTHYVELSHLPSGSTVSYSIVSGGTYAYDGSISLGVPFPQTISASPIHGELRTKDGSETTGTIVMATFEGSAPWSTFIYDTANWVIPLAHVRTETGDGLYCSVRSCERDTAVTLTFIGEEGTQTRTVPVEEARPLLPVVYGTSPGTEADILPSNIPTATTAVTRPPQPILTTTSWDVSILNPKQDAKLTFPKPLIRGQGVPGTNVTIALESSITQVGKTTVLEDGTWHWTPAYPLDPGTHTVRIDTVNSQGKNVRQEHTFYILKSGQQVLADSTPSASLTPTATPTVPVIPTPSTVTSISLTPSPTSSLSATPIITLTVSPTTSPTITPSPTLHVAGGFTPSLFIVTGGALLIVIAFALL</sequence>
<feature type="transmembrane region" description="Helical" evidence="1">
    <location>
        <begin position="440"/>
        <end position="460"/>
    </location>
</feature>
<keyword evidence="1" id="KW-0812">Transmembrane</keyword>
<keyword evidence="1" id="KW-1133">Transmembrane helix</keyword>
<dbReference type="SUPFAM" id="SSF49363">
    <property type="entry name" value="Purple acid phosphatase, N-terminal domain"/>
    <property type="match status" value="1"/>
</dbReference>
<accession>A0A1F7JIZ4</accession>
<organism evidence="2 3">
    <name type="scientific">Candidatus Roizmanbacteria bacterium RIFCSPLOWO2_01_FULL_45_11</name>
    <dbReference type="NCBI Taxonomy" id="1802070"/>
    <lineage>
        <taxon>Bacteria</taxon>
        <taxon>Candidatus Roizmaniibacteriota</taxon>
    </lineage>
</organism>
<keyword evidence="1" id="KW-0472">Membrane</keyword>
<dbReference type="EMBL" id="MGAU01000008">
    <property type="protein sequence ID" value="OGK55583.1"/>
    <property type="molecule type" value="Genomic_DNA"/>
</dbReference>
<comment type="caution">
    <text evidence="2">The sequence shown here is derived from an EMBL/GenBank/DDBJ whole genome shotgun (WGS) entry which is preliminary data.</text>
</comment>
<evidence type="ECO:0000256" key="1">
    <source>
        <dbReference type="SAM" id="Phobius"/>
    </source>
</evidence>
<evidence type="ECO:0000313" key="2">
    <source>
        <dbReference type="EMBL" id="OGK55583.1"/>
    </source>
</evidence>
<reference evidence="2 3" key="1">
    <citation type="journal article" date="2016" name="Nat. Commun.">
        <title>Thousands of microbial genomes shed light on interconnected biogeochemical processes in an aquifer system.</title>
        <authorList>
            <person name="Anantharaman K."/>
            <person name="Brown C.T."/>
            <person name="Hug L.A."/>
            <person name="Sharon I."/>
            <person name="Castelle C.J."/>
            <person name="Probst A.J."/>
            <person name="Thomas B.C."/>
            <person name="Singh A."/>
            <person name="Wilkins M.J."/>
            <person name="Karaoz U."/>
            <person name="Brodie E.L."/>
            <person name="Williams K.H."/>
            <person name="Hubbard S.S."/>
            <person name="Banfield J.F."/>
        </authorList>
    </citation>
    <scope>NUCLEOTIDE SEQUENCE [LARGE SCALE GENOMIC DNA]</scope>
</reference>
<dbReference type="GO" id="GO:0046872">
    <property type="term" value="F:metal ion binding"/>
    <property type="evidence" value="ECO:0007669"/>
    <property type="project" value="InterPro"/>
</dbReference>
<dbReference type="InterPro" id="IPR013783">
    <property type="entry name" value="Ig-like_fold"/>
</dbReference>
<evidence type="ECO:0000313" key="3">
    <source>
        <dbReference type="Proteomes" id="UP000178486"/>
    </source>
</evidence>
<dbReference type="InterPro" id="IPR008963">
    <property type="entry name" value="Purple_acid_Pase-like_N"/>
</dbReference>
<proteinExistence type="predicted"/>
<dbReference type="GO" id="GO:0003993">
    <property type="term" value="F:acid phosphatase activity"/>
    <property type="evidence" value="ECO:0007669"/>
    <property type="project" value="InterPro"/>
</dbReference>